<protein>
    <submittedName>
        <fullName evidence="2">Uncharacterized protein</fullName>
    </submittedName>
</protein>
<feature type="compositionally biased region" description="Low complexity" evidence="1">
    <location>
        <begin position="125"/>
        <end position="139"/>
    </location>
</feature>
<dbReference type="EMBL" id="LSBH01000001">
    <property type="protein sequence ID" value="OAQ86134.1"/>
    <property type="molecule type" value="Genomic_DNA"/>
</dbReference>
<dbReference type="AlphaFoldDB" id="A0A179H7K4"/>
<feature type="region of interest" description="Disordered" evidence="1">
    <location>
        <begin position="121"/>
        <end position="163"/>
    </location>
</feature>
<proteinExistence type="predicted"/>
<evidence type="ECO:0000313" key="3">
    <source>
        <dbReference type="Proteomes" id="UP000078240"/>
    </source>
</evidence>
<comment type="caution">
    <text evidence="2">The sequence shown here is derived from an EMBL/GenBank/DDBJ whole genome shotgun (WGS) entry which is preliminary data.</text>
</comment>
<organism evidence="2 3">
    <name type="scientific">Purpureocillium lilacinum</name>
    <name type="common">Paecilomyces lilacinus</name>
    <dbReference type="NCBI Taxonomy" id="33203"/>
    <lineage>
        <taxon>Eukaryota</taxon>
        <taxon>Fungi</taxon>
        <taxon>Dikarya</taxon>
        <taxon>Ascomycota</taxon>
        <taxon>Pezizomycotina</taxon>
        <taxon>Sordariomycetes</taxon>
        <taxon>Hypocreomycetidae</taxon>
        <taxon>Hypocreales</taxon>
        <taxon>Ophiocordycipitaceae</taxon>
        <taxon>Purpureocillium</taxon>
    </lineage>
</organism>
<accession>A0A179H7K4</accession>
<name>A0A179H7K4_PURLI</name>
<gene>
    <name evidence="2" type="ORF">VFPBJ_00174</name>
</gene>
<evidence type="ECO:0000313" key="2">
    <source>
        <dbReference type="EMBL" id="OAQ86134.1"/>
    </source>
</evidence>
<sequence length="163" mass="17182">MRISAPAAHLRKYTVAAYQYEAQHDGAQCAALRSVGQETRRGVSGGGIVGKPCCALLPPKRATEAQDSTATMRLLSPHHRARARQGAGTFLGARKEINHLGETAKLGLGSDCIPASATLRKANGRRPSMTAAAAAATRRPSAKGAPETRSRRGIRRLFSSGNP</sequence>
<evidence type="ECO:0000256" key="1">
    <source>
        <dbReference type="SAM" id="MobiDB-lite"/>
    </source>
</evidence>
<reference evidence="2 3" key="1">
    <citation type="submission" date="2016-01" db="EMBL/GenBank/DDBJ databases">
        <title>Biosynthesis of antibiotic leucinostatins and their inhibition on Phytophthora in bio-control Purpureocillium lilacinum.</title>
        <authorList>
            <person name="Wang G."/>
            <person name="Liu Z."/>
            <person name="Lin R."/>
            <person name="Li E."/>
            <person name="Mao Z."/>
            <person name="Ling J."/>
            <person name="Yin W."/>
            <person name="Xie B."/>
        </authorList>
    </citation>
    <scope>NUCLEOTIDE SEQUENCE [LARGE SCALE GENOMIC DNA]</scope>
    <source>
        <strain evidence="2">PLBJ-1</strain>
    </source>
</reference>
<dbReference type="Proteomes" id="UP000078240">
    <property type="component" value="Unassembled WGS sequence"/>
</dbReference>